<dbReference type="PANTHER" id="PTHR36074:SF1">
    <property type="entry name" value="ISOPENTENYL-DIPHOSPHATE DELTA-ISOMERASE"/>
    <property type="match status" value="1"/>
</dbReference>
<dbReference type="Proteomes" id="UP000596660">
    <property type="component" value="Unplaced"/>
</dbReference>
<dbReference type="AlphaFoldDB" id="A0A803LQ42"/>
<dbReference type="GeneID" id="110706967"/>
<protein>
    <submittedName>
        <fullName evidence="1">Uncharacterized protein</fullName>
    </submittedName>
</protein>
<dbReference type="OrthoDB" id="1925570at2759"/>
<name>A0A803LQ42_CHEQI</name>
<sequence>MSGIALILDLMRKNPNFYSTHTLHSVGSLSAKAAVSGAAASVLASYPFGFKAFLGSNTRIAYCDAGTTWDEGHIAEAYDEHVSKNNDASRYTFEPESLSYSGKVYNYELKSLFSAFHPSTFALTALRSFLMFYLPLLEPRAALEDDDEDFLADNTEERHVDLITPFHKAVRQTFRESTVITTRRVLERLAVSYLSQRMAWKLIKDASKSAVRKAERGLPTTSYMCAVTRTTARAHCLGVAAPWIFQVGYDVYKTILRLFWYSKDDIEEVNTTEELQLLGRKIYAVTLKCTASLIFAAIGAGLGASLTRDIHPKSGQWLGCAAGDMAGPVIVALCFDKLLSPAV</sequence>
<reference evidence="1" key="1">
    <citation type="journal article" date="2017" name="Nature">
        <title>The genome of Chenopodium quinoa.</title>
        <authorList>
            <person name="Jarvis D.E."/>
            <person name="Ho Y.S."/>
            <person name="Lightfoot D.J."/>
            <person name="Schmoeckel S.M."/>
            <person name="Li B."/>
            <person name="Borm T.J.A."/>
            <person name="Ohyanagi H."/>
            <person name="Mineta K."/>
            <person name="Michell C.T."/>
            <person name="Saber N."/>
            <person name="Kharbatia N.M."/>
            <person name="Rupper R.R."/>
            <person name="Sharp A.R."/>
            <person name="Dally N."/>
            <person name="Boughton B.A."/>
            <person name="Woo Y.H."/>
            <person name="Gao G."/>
            <person name="Schijlen E.G.W.M."/>
            <person name="Guo X."/>
            <person name="Momin A.A."/>
            <person name="Negrao S."/>
            <person name="Al-Babili S."/>
            <person name="Gehring C."/>
            <person name="Roessner U."/>
            <person name="Jung C."/>
            <person name="Murphy K."/>
            <person name="Arold S.T."/>
            <person name="Gojobori T."/>
            <person name="van der Linden C.G."/>
            <person name="van Loo E.N."/>
            <person name="Jellen E.N."/>
            <person name="Maughan P.J."/>
            <person name="Tester M."/>
        </authorList>
    </citation>
    <scope>NUCLEOTIDE SEQUENCE [LARGE SCALE GENOMIC DNA]</scope>
    <source>
        <strain evidence="1">cv. PI 614886</strain>
    </source>
</reference>
<proteinExistence type="predicted"/>
<dbReference type="Gramene" id="AUR62017071-RA">
    <property type="protein sequence ID" value="AUR62017071-RA:cds"/>
    <property type="gene ID" value="AUR62017071"/>
</dbReference>
<reference evidence="1" key="2">
    <citation type="submission" date="2021-03" db="UniProtKB">
        <authorList>
            <consortium name="EnsemblPlants"/>
        </authorList>
    </citation>
    <scope>IDENTIFICATION</scope>
</reference>
<keyword evidence="2" id="KW-1185">Reference proteome</keyword>
<dbReference type="OMA" id="ASWLIQV"/>
<dbReference type="EnsemblPlants" id="AUR62017071-RA">
    <property type="protein sequence ID" value="AUR62017071-RA:cds"/>
    <property type="gene ID" value="AUR62017071"/>
</dbReference>
<gene>
    <name evidence="1" type="primary">LOC110706967</name>
</gene>
<evidence type="ECO:0000313" key="1">
    <source>
        <dbReference type="EnsemblPlants" id="AUR62017071-RA:cds"/>
    </source>
</evidence>
<dbReference type="KEGG" id="cqi:110706967"/>
<accession>A0A803LQ42</accession>
<dbReference type="RefSeq" id="XP_021740671.1">
    <property type="nucleotide sequence ID" value="XM_021884979.1"/>
</dbReference>
<organism evidence="1 2">
    <name type="scientific">Chenopodium quinoa</name>
    <name type="common">Quinoa</name>
    <dbReference type="NCBI Taxonomy" id="63459"/>
    <lineage>
        <taxon>Eukaryota</taxon>
        <taxon>Viridiplantae</taxon>
        <taxon>Streptophyta</taxon>
        <taxon>Embryophyta</taxon>
        <taxon>Tracheophyta</taxon>
        <taxon>Spermatophyta</taxon>
        <taxon>Magnoliopsida</taxon>
        <taxon>eudicotyledons</taxon>
        <taxon>Gunneridae</taxon>
        <taxon>Pentapetalae</taxon>
        <taxon>Caryophyllales</taxon>
        <taxon>Chenopodiaceae</taxon>
        <taxon>Chenopodioideae</taxon>
        <taxon>Atripliceae</taxon>
        <taxon>Chenopodium</taxon>
    </lineage>
</organism>
<evidence type="ECO:0000313" key="2">
    <source>
        <dbReference type="Proteomes" id="UP000596660"/>
    </source>
</evidence>
<dbReference type="PANTHER" id="PTHR36074">
    <property type="entry name" value="ISOPENTENYL-DIPHOSPHATE DELTA-ISOMERASE"/>
    <property type="match status" value="1"/>
</dbReference>